<dbReference type="GeneID" id="64664397"/>
<feature type="non-terminal residue" evidence="3">
    <location>
        <position position="950"/>
    </location>
</feature>
<keyword evidence="4" id="KW-1185">Reference proteome</keyword>
<dbReference type="EMBL" id="JABBWK010000095">
    <property type="protein sequence ID" value="KAG1893581.1"/>
    <property type="molecule type" value="Genomic_DNA"/>
</dbReference>
<gene>
    <name evidence="3" type="ORF">F5891DRAFT_1258661</name>
</gene>
<protein>
    <recommendedName>
        <fullName evidence="2">DUF6830 domain-containing protein</fullName>
    </recommendedName>
</protein>
<dbReference type="Pfam" id="PF18759">
    <property type="entry name" value="Plavaka"/>
    <property type="match status" value="1"/>
</dbReference>
<feature type="non-terminal residue" evidence="3">
    <location>
        <position position="1"/>
    </location>
</feature>
<dbReference type="RefSeq" id="XP_041219157.1">
    <property type="nucleotide sequence ID" value="XM_041370099.1"/>
</dbReference>
<dbReference type="InterPro" id="IPR049233">
    <property type="entry name" value="DUF6830"/>
</dbReference>
<feature type="region of interest" description="Disordered" evidence="1">
    <location>
        <begin position="1"/>
        <end position="95"/>
    </location>
</feature>
<sequence length="950" mass="108140">FEGDFFGHYTEEDFEWPDDHGVVEGDKDADESSDEEVVFDGEIGWEPAVLNAPDVGEQDSEQESLADGEQDSEQESLADQYHQETRAHHQNPRDAAEARLGHASPYITHFPLPTAGAPVSGPSEMPREHIYEGYSQKIAGSENIYAPFESKLDFDIALWAKMRGTGSTAFTDLLAIDDVHDRLGLSYKSSRELNNIIDKKLPTGRPQFRRQEVVVAGEAFDVYFRDVLECVKALYEDPEFAPYLVFVPERHYADKDKTMRLYHDMHTGKWWWRTQKEIEKEKPGATIIPIILSSDKTQVTVFGNKTAYPVYMTIGNIPKDIRRKPSRHAHILLAYLPTTRLEHIKNRASRRRTITNLFHACMGHILEPLKSAGEDGLHMRSGDGITRRGHPLLACYVGDYPEQILVSGAMTGECPKCDVPNGELGSKDALFKPRDLESILAALNIADEDPIGFAERCAELRIKPIQHPFWQGLPKSNIFHAITPDVLHQLYQGLVKHMIAWIKSAFGEAEIDARCRRLPPNHNIRIFNKGISSLARVSGAEHNQICRFLLGVIIDIPLPNNISSAKLVRTLRGLLDFLYLAQYPCHSAETLQLLDEALTRFHDNKDIFVTLGIRTQFNLPKLHSYRHYLHMIQEYGTTDNYNTEYTERLHIDLAKDAYRATNHKDEYSQMTLWLERQEKILRHASYVHWRLAGDPLPQSRLPPDMQYAREYKMTKHPSVKAATIDSLRDDYGASFFRAALARYIVLHTRPDATTRAQVEHAAGHVYIPFASLPIFHKVRYNAVDSAGHKDESVTIDSVHCQPARRDKRGNTVPGRFDTVLVNCGNGGEKSVEGYRVAQVRVIFSIPEKHHTSLFPSHILIPKHLAYVEWFSPFTGTSERNHGMHKVSRSYENGEQLVSIISVKDIRRSVHLIPKFGRSAPRDWTSSNVLELCRDFFVSPFTDRHAYATIY</sequence>
<evidence type="ECO:0000313" key="3">
    <source>
        <dbReference type="EMBL" id="KAG1893581.1"/>
    </source>
</evidence>
<proteinExistence type="predicted"/>
<feature type="compositionally biased region" description="Acidic residues" evidence="1">
    <location>
        <begin position="27"/>
        <end position="39"/>
    </location>
</feature>
<name>A0AAD4DTI4_9AGAM</name>
<feature type="compositionally biased region" description="Basic and acidic residues" evidence="1">
    <location>
        <begin position="17"/>
        <end position="26"/>
    </location>
</feature>
<evidence type="ECO:0000313" key="4">
    <source>
        <dbReference type="Proteomes" id="UP001195769"/>
    </source>
</evidence>
<dbReference type="Proteomes" id="UP001195769">
    <property type="component" value="Unassembled WGS sequence"/>
</dbReference>
<comment type="caution">
    <text evidence="3">The sequence shown here is derived from an EMBL/GenBank/DDBJ whole genome shotgun (WGS) entry which is preliminary data.</text>
</comment>
<feature type="domain" description="DUF6830" evidence="2">
    <location>
        <begin position="712"/>
        <end position="824"/>
    </location>
</feature>
<accession>A0AAD4DTI4</accession>
<dbReference type="Pfam" id="PF20722">
    <property type="entry name" value="DUF6830"/>
    <property type="match status" value="1"/>
</dbReference>
<evidence type="ECO:0000256" key="1">
    <source>
        <dbReference type="SAM" id="MobiDB-lite"/>
    </source>
</evidence>
<dbReference type="AlphaFoldDB" id="A0AAD4DTI4"/>
<dbReference type="InterPro" id="IPR041078">
    <property type="entry name" value="Plavaka"/>
</dbReference>
<organism evidence="3 4">
    <name type="scientific">Suillus fuscotomentosus</name>
    <dbReference type="NCBI Taxonomy" id="1912939"/>
    <lineage>
        <taxon>Eukaryota</taxon>
        <taxon>Fungi</taxon>
        <taxon>Dikarya</taxon>
        <taxon>Basidiomycota</taxon>
        <taxon>Agaricomycotina</taxon>
        <taxon>Agaricomycetes</taxon>
        <taxon>Agaricomycetidae</taxon>
        <taxon>Boletales</taxon>
        <taxon>Suillineae</taxon>
        <taxon>Suillaceae</taxon>
        <taxon>Suillus</taxon>
    </lineage>
</organism>
<feature type="compositionally biased region" description="Basic and acidic residues" evidence="1">
    <location>
        <begin position="81"/>
        <end position="95"/>
    </location>
</feature>
<feature type="compositionally biased region" description="Acidic residues" evidence="1">
    <location>
        <begin position="56"/>
        <end position="76"/>
    </location>
</feature>
<evidence type="ECO:0000259" key="2">
    <source>
        <dbReference type="Pfam" id="PF20722"/>
    </source>
</evidence>
<reference evidence="3" key="1">
    <citation type="journal article" date="2020" name="New Phytol.">
        <title>Comparative genomics reveals dynamic genome evolution in host specialist ectomycorrhizal fungi.</title>
        <authorList>
            <person name="Lofgren L.A."/>
            <person name="Nguyen N.H."/>
            <person name="Vilgalys R."/>
            <person name="Ruytinx J."/>
            <person name="Liao H.L."/>
            <person name="Branco S."/>
            <person name="Kuo A."/>
            <person name="LaButti K."/>
            <person name="Lipzen A."/>
            <person name="Andreopoulos W."/>
            <person name="Pangilinan J."/>
            <person name="Riley R."/>
            <person name="Hundley H."/>
            <person name="Na H."/>
            <person name="Barry K."/>
            <person name="Grigoriev I.V."/>
            <person name="Stajich J.E."/>
            <person name="Kennedy P.G."/>
        </authorList>
    </citation>
    <scope>NUCLEOTIDE SEQUENCE</scope>
    <source>
        <strain evidence="3">FC203</strain>
    </source>
</reference>